<dbReference type="Pfam" id="PF13440">
    <property type="entry name" value="Polysacc_synt_3"/>
    <property type="match status" value="1"/>
</dbReference>
<feature type="transmembrane region" description="Helical" evidence="7">
    <location>
        <begin position="324"/>
        <end position="347"/>
    </location>
</feature>
<dbReference type="GO" id="GO:0005886">
    <property type="term" value="C:plasma membrane"/>
    <property type="evidence" value="ECO:0007669"/>
    <property type="project" value="UniProtKB-SubCell"/>
</dbReference>
<evidence type="ECO:0000256" key="2">
    <source>
        <dbReference type="ARBA" id="ARBA00007430"/>
    </source>
</evidence>
<feature type="transmembrane region" description="Helical" evidence="7">
    <location>
        <begin position="286"/>
        <end position="312"/>
    </location>
</feature>
<feature type="transmembrane region" description="Helical" evidence="7">
    <location>
        <begin position="45"/>
        <end position="69"/>
    </location>
</feature>
<keyword evidence="5 7" id="KW-1133">Transmembrane helix</keyword>
<keyword evidence="4 7" id="KW-0812">Transmembrane</keyword>
<feature type="transmembrane region" description="Helical" evidence="7">
    <location>
        <begin position="444"/>
        <end position="462"/>
    </location>
</feature>
<protein>
    <submittedName>
        <fullName evidence="8">Lipopolysaccharide biosynthesis protein</fullName>
    </submittedName>
</protein>
<feature type="transmembrane region" description="Helical" evidence="7">
    <location>
        <begin position="115"/>
        <end position="135"/>
    </location>
</feature>
<reference evidence="8 9" key="1">
    <citation type="submission" date="2018-08" db="EMBL/GenBank/DDBJ databases">
        <title>A genome reference for cultivated species of the human gut microbiota.</title>
        <authorList>
            <person name="Zou Y."/>
            <person name="Xue W."/>
            <person name="Luo G."/>
        </authorList>
    </citation>
    <scope>NUCLEOTIDE SEQUENCE [LARGE SCALE GENOMIC DNA]</scope>
    <source>
        <strain evidence="8 9">TF03-6</strain>
    </source>
</reference>
<keyword evidence="3" id="KW-1003">Cell membrane</keyword>
<comment type="subcellular location">
    <subcellularLocation>
        <location evidence="1">Cell membrane</location>
        <topology evidence="1">Multi-pass membrane protein</topology>
    </subcellularLocation>
</comment>
<dbReference type="InterPro" id="IPR050833">
    <property type="entry name" value="Poly_Biosynth_Transport"/>
</dbReference>
<dbReference type="AlphaFoldDB" id="A0A3E4UM77"/>
<proteinExistence type="inferred from homology"/>
<sequence>MSEGEGRKTASGVLWSAIERFSVQAIQLILSVIIARLVQPSDYGLIAMLSIFMAIAQTFIDCGFSNALIHKQQRTNIDYSTAFYFNVLIGVVVYAILYVSSPFIASFYSEPRLELLTKVISLNLIINSLSIVQITKLTVDMNFKLQAIISLAAVVVSGGVGVYLAYTGYGVWTLVVQTLLNNMLNVVLLWCCVRWFPLLSFSLKSFKELFNFGSKLLLSGLLETIYTNLYTLVIGKKFSADQVGFYNRAFAFSQLPSYNITFIINRVIYPLLCAQQEKPEILKQHYIHYLRLTCLLIFSLMIGLCCLADPIINIVLTDRWSPAAVLLQLLCIAYMWYPVINFNYLVLNAVGRTDYVLKSEVLKKINSVAVLLLTIPLGIKAMCAGIAVSLLFNVFVGMFFTSKVISLSMREQWKELLPVLTISVSMGIFIYGVGLLIDNAYAKVAIEIPIAVLFVLAGLFIFKFRESIILVNYSKKIICYVKSRR</sequence>
<feature type="transmembrane region" description="Helical" evidence="7">
    <location>
        <begin position="21"/>
        <end position="39"/>
    </location>
</feature>
<feature type="transmembrane region" description="Helical" evidence="7">
    <location>
        <begin position="81"/>
        <end position="109"/>
    </location>
</feature>
<accession>A0A3E4UM77</accession>
<evidence type="ECO:0000256" key="4">
    <source>
        <dbReference type="ARBA" id="ARBA00022692"/>
    </source>
</evidence>
<keyword evidence="6 7" id="KW-0472">Membrane</keyword>
<gene>
    <name evidence="8" type="ORF">DXC34_12175</name>
</gene>
<dbReference type="EMBL" id="QSSV01000015">
    <property type="protein sequence ID" value="RGM12382.1"/>
    <property type="molecule type" value="Genomic_DNA"/>
</dbReference>
<comment type="similarity">
    <text evidence="2">Belongs to the polysaccharide synthase family.</text>
</comment>
<feature type="transmembrane region" description="Helical" evidence="7">
    <location>
        <begin position="255"/>
        <end position="274"/>
    </location>
</feature>
<dbReference type="PANTHER" id="PTHR30250">
    <property type="entry name" value="PST FAMILY PREDICTED COLANIC ACID TRANSPORTER"/>
    <property type="match status" value="1"/>
</dbReference>
<comment type="caution">
    <text evidence="8">The sequence shown here is derived from an EMBL/GenBank/DDBJ whole genome shotgun (WGS) entry which is preliminary data.</text>
</comment>
<organism evidence="8 9">
    <name type="scientific">Bacteroides stercoris</name>
    <dbReference type="NCBI Taxonomy" id="46506"/>
    <lineage>
        <taxon>Bacteria</taxon>
        <taxon>Pseudomonadati</taxon>
        <taxon>Bacteroidota</taxon>
        <taxon>Bacteroidia</taxon>
        <taxon>Bacteroidales</taxon>
        <taxon>Bacteroidaceae</taxon>
        <taxon>Bacteroides</taxon>
    </lineage>
</organism>
<dbReference type="Proteomes" id="UP000261223">
    <property type="component" value="Unassembled WGS sequence"/>
</dbReference>
<name>A0A3E4UM77_BACSE</name>
<evidence type="ECO:0000256" key="1">
    <source>
        <dbReference type="ARBA" id="ARBA00004651"/>
    </source>
</evidence>
<dbReference type="CDD" id="cd13127">
    <property type="entry name" value="MATE_tuaB_like"/>
    <property type="match status" value="1"/>
</dbReference>
<feature type="transmembrane region" description="Helical" evidence="7">
    <location>
        <begin position="216"/>
        <end position="235"/>
    </location>
</feature>
<evidence type="ECO:0000256" key="7">
    <source>
        <dbReference type="SAM" id="Phobius"/>
    </source>
</evidence>
<evidence type="ECO:0000256" key="3">
    <source>
        <dbReference type="ARBA" id="ARBA00022475"/>
    </source>
</evidence>
<feature type="transmembrane region" description="Helical" evidence="7">
    <location>
        <begin position="172"/>
        <end position="196"/>
    </location>
</feature>
<evidence type="ECO:0000256" key="5">
    <source>
        <dbReference type="ARBA" id="ARBA00022989"/>
    </source>
</evidence>
<evidence type="ECO:0000313" key="9">
    <source>
        <dbReference type="Proteomes" id="UP000261223"/>
    </source>
</evidence>
<feature type="transmembrane region" description="Helical" evidence="7">
    <location>
        <begin position="416"/>
        <end position="437"/>
    </location>
</feature>
<dbReference type="RefSeq" id="WP_117742068.1">
    <property type="nucleotide sequence ID" value="NZ_QSSV01000015.1"/>
</dbReference>
<evidence type="ECO:0000313" key="8">
    <source>
        <dbReference type="EMBL" id="RGM12382.1"/>
    </source>
</evidence>
<feature type="transmembrane region" description="Helical" evidence="7">
    <location>
        <begin position="368"/>
        <end position="396"/>
    </location>
</feature>
<dbReference type="PANTHER" id="PTHR30250:SF10">
    <property type="entry name" value="LIPOPOLYSACCHARIDE BIOSYNTHESIS PROTEIN WZXC"/>
    <property type="match status" value="1"/>
</dbReference>
<feature type="transmembrane region" description="Helical" evidence="7">
    <location>
        <begin position="147"/>
        <end position="166"/>
    </location>
</feature>
<evidence type="ECO:0000256" key="6">
    <source>
        <dbReference type="ARBA" id="ARBA00023136"/>
    </source>
</evidence>